<dbReference type="AlphaFoldDB" id="A0A6A6BK19"/>
<accession>A0A6A6BK19</accession>
<gene>
    <name evidence="1" type="ORF">K452DRAFT_286009</name>
</gene>
<protein>
    <submittedName>
        <fullName evidence="1">Uncharacterized protein</fullName>
    </submittedName>
</protein>
<reference evidence="1" key="1">
    <citation type="journal article" date="2020" name="Stud. Mycol.">
        <title>101 Dothideomycetes genomes: a test case for predicting lifestyles and emergence of pathogens.</title>
        <authorList>
            <person name="Haridas S."/>
            <person name="Albert R."/>
            <person name="Binder M."/>
            <person name="Bloem J."/>
            <person name="Labutti K."/>
            <person name="Salamov A."/>
            <person name="Andreopoulos B."/>
            <person name="Baker S."/>
            <person name="Barry K."/>
            <person name="Bills G."/>
            <person name="Bluhm B."/>
            <person name="Cannon C."/>
            <person name="Castanera R."/>
            <person name="Culley D."/>
            <person name="Daum C."/>
            <person name="Ezra D."/>
            <person name="Gonzalez J."/>
            <person name="Henrissat B."/>
            <person name="Kuo A."/>
            <person name="Liang C."/>
            <person name="Lipzen A."/>
            <person name="Lutzoni F."/>
            <person name="Magnuson J."/>
            <person name="Mondo S."/>
            <person name="Nolan M."/>
            <person name="Ohm R."/>
            <person name="Pangilinan J."/>
            <person name="Park H.-J."/>
            <person name="Ramirez L."/>
            <person name="Alfaro M."/>
            <person name="Sun H."/>
            <person name="Tritt A."/>
            <person name="Yoshinaga Y."/>
            <person name="Zwiers L.-H."/>
            <person name="Turgeon B."/>
            <person name="Goodwin S."/>
            <person name="Spatafora J."/>
            <person name="Crous P."/>
            <person name="Grigoriev I."/>
        </authorList>
    </citation>
    <scope>NUCLEOTIDE SEQUENCE</scope>
    <source>
        <strain evidence="1">CBS 121167</strain>
    </source>
</reference>
<organism evidence="1 2">
    <name type="scientific">Aplosporella prunicola CBS 121167</name>
    <dbReference type="NCBI Taxonomy" id="1176127"/>
    <lineage>
        <taxon>Eukaryota</taxon>
        <taxon>Fungi</taxon>
        <taxon>Dikarya</taxon>
        <taxon>Ascomycota</taxon>
        <taxon>Pezizomycotina</taxon>
        <taxon>Dothideomycetes</taxon>
        <taxon>Dothideomycetes incertae sedis</taxon>
        <taxon>Botryosphaeriales</taxon>
        <taxon>Aplosporellaceae</taxon>
        <taxon>Aplosporella</taxon>
    </lineage>
</organism>
<evidence type="ECO:0000313" key="1">
    <source>
        <dbReference type="EMBL" id="KAF2143167.1"/>
    </source>
</evidence>
<dbReference type="Proteomes" id="UP000799438">
    <property type="component" value="Unassembled WGS sequence"/>
</dbReference>
<sequence>MDPPSFEPRLIRYYNPVRQFGSVFKRDPLGIYPRFHIKEKVVYLNDSDMGDASWFQVASRSKEGRSFSYNLCEEDGEIVAKNVEARLCSFEVPR</sequence>
<name>A0A6A6BK19_9PEZI</name>
<dbReference type="RefSeq" id="XP_033398879.1">
    <property type="nucleotide sequence ID" value="XM_033540214.1"/>
</dbReference>
<keyword evidence="2" id="KW-1185">Reference proteome</keyword>
<dbReference type="EMBL" id="ML995482">
    <property type="protein sequence ID" value="KAF2143167.1"/>
    <property type="molecule type" value="Genomic_DNA"/>
</dbReference>
<evidence type="ECO:0000313" key="2">
    <source>
        <dbReference type="Proteomes" id="UP000799438"/>
    </source>
</evidence>
<dbReference type="GeneID" id="54297710"/>
<proteinExistence type="predicted"/>